<name>A0ABV5WN17_9BACI</name>
<reference evidence="1 2" key="1">
    <citation type="submission" date="2024-09" db="EMBL/GenBank/DDBJ databases">
        <authorList>
            <person name="Sun Q."/>
            <person name="Mori K."/>
        </authorList>
    </citation>
    <scope>NUCLEOTIDE SEQUENCE [LARGE SCALE GENOMIC DNA]</scope>
    <source>
        <strain evidence="1 2">JCM 11201</strain>
    </source>
</reference>
<dbReference type="EMBL" id="JBHMAF010000196">
    <property type="protein sequence ID" value="MFB9762030.1"/>
    <property type="molecule type" value="Genomic_DNA"/>
</dbReference>
<sequence length="607" mass="71524">MQQTIHIPDHVPLNQELCHLVILQEAVLLFRNQPDVIQAWERYVHGIVGGEKHPNVSRSFQILYDLITGSLREQNQKLTKHNIYHIFYSYNQQLTTILHEYIVEEFNRNSDERSMNDMMIHQAKEQRGIITSMDYKYHLMRNILTNPQKFSPHEGEEGVYEARVEDAGGALQLLARIKEQDDLTNMGWTEEEQVQWNQLRSAFSSMDEMTADVFDILCFLFLFAPRDTDGFLFLHSQDVLKLRTNVVDHNTNKLKIKERDRFQIMSRVKAIANIWISLNEGEIIEIEDEEGEGMQTLKLRDLEKLVEIGKIRAAYDTKDRFVGIQACQIKPTPLLTSFLEQNKRLGFIDLSALEFHPIREKFEKRLTRYLAIQWFIRLSKRNMRQPFLVGTLAREMEMENSRHRGAELVDRFMKVLYNLQEHSIIKEWNFVEELDYDKIGTKGWKQYFFSQKIIVIPTEEIVRKNKAKLSILKEQHQFDSSGFERTLDSVLSKQEHVLAAYSAPQADREPHYTDMLTKAVQTESVTNSLKEPQQRQPVITEEMLEPNMVVKEMERRKISLLKASEEIEIGYNTLKRFVNNATKRRNKNNDAKIVRWLRESWKKTAEE</sequence>
<gene>
    <name evidence="1" type="ORF">ACFFMS_27775</name>
</gene>
<dbReference type="RefSeq" id="WP_379952057.1">
    <property type="nucleotide sequence ID" value="NZ_JBHMAF010000196.1"/>
</dbReference>
<proteinExistence type="predicted"/>
<protein>
    <submittedName>
        <fullName evidence="1">Uncharacterized protein</fullName>
    </submittedName>
</protein>
<evidence type="ECO:0000313" key="2">
    <source>
        <dbReference type="Proteomes" id="UP001589609"/>
    </source>
</evidence>
<comment type="caution">
    <text evidence="1">The sequence shown here is derived from an EMBL/GenBank/DDBJ whole genome shotgun (WGS) entry which is preliminary data.</text>
</comment>
<accession>A0ABV5WN17</accession>
<evidence type="ECO:0000313" key="1">
    <source>
        <dbReference type="EMBL" id="MFB9762030.1"/>
    </source>
</evidence>
<keyword evidence="2" id="KW-1185">Reference proteome</keyword>
<organism evidence="1 2">
    <name type="scientific">Ectobacillus funiculus</name>
    <dbReference type="NCBI Taxonomy" id="137993"/>
    <lineage>
        <taxon>Bacteria</taxon>
        <taxon>Bacillati</taxon>
        <taxon>Bacillota</taxon>
        <taxon>Bacilli</taxon>
        <taxon>Bacillales</taxon>
        <taxon>Bacillaceae</taxon>
        <taxon>Ectobacillus</taxon>
    </lineage>
</organism>
<dbReference type="Proteomes" id="UP001589609">
    <property type="component" value="Unassembled WGS sequence"/>
</dbReference>